<dbReference type="InterPro" id="IPR002416">
    <property type="entry name" value="T2SS_protein-GspH"/>
</dbReference>
<keyword evidence="5 6" id="KW-0472">Membrane</keyword>
<reference evidence="7 8" key="1">
    <citation type="submission" date="2020-05" db="EMBL/GenBank/DDBJ databases">
        <title>Complete genome sequence of Gemmatimonas greenlandica TET16.</title>
        <authorList>
            <person name="Zeng Y."/>
        </authorList>
    </citation>
    <scope>NUCLEOTIDE SEQUENCE [LARGE SCALE GENOMIC DNA]</scope>
    <source>
        <strain evidence="7 8">TET16</strain>
    </source>
</reference>
<evidence type="ECO:0000313" key="8">
    <source>
        <dbReference type="Proteomes" id="UP000500938"/>
    </source>
</evidence>
<dbReference type="InterPro" id="IPR045584">
    <property type="entry name" value="Pilin-like"/>
</dbReference>
<evidence type="ECO:0000313" key="7">
    <source>
        <dbReference type="EMBL" id="QJR34343.1"/>
    </source>
</evidence>
<protein>
    <submittedName>
        <fullName evidence="7">Prepilin-type N-terminal cleavage/methylation domain-containing protein</fullName>
    </submittedName>
</protein>
<dbReference type="Proteomes" id="UP000500938">
    <property type="component" value="Chromosome"/>
</dbReference>
<accession>A0A6M4IHR7</accession>
<keyword evidence="2" id="KW-0488">Methylation</keyword>
<dbReference type="GO" id="GO:0016020">
    <property type="term" value="C:membrane"/>
    <property type="evidence" value="ECO:0007669"/>
    <property type="project" value="UniProtKB-SubCell"/>
</dbReference>
<keyword evidence="8" id="KW-1185">Reference proteome</keyword>
<dbReference type="SUPFAM" id="SSF54523">
    <property type="entry name" value="Pili subunits"/>
    <property type="match status" value="1"/>
</dbReference>
<evidence type="ECO:0000256" key="6">
    <source>
        <dbReference type="SAM" id="Phobius"/>
    </source>
</evidence>
<dbReference type="GO" id="GO:0015628">
    <property type="term" value="P:protein secretion by the type II secretion system"/>
    <property type="evidence" value="ECO:0007669"/>
    <property type="project" value="InterPro"/>
</dbReference>
<sequence>MPALMRRRTGFTIIELLIVVLIIGILASVAIAKFGESKRRAYLTAMKSDLRGLATIAESRYTSDNSYESVVAPQGSDGVTLTFTGTVSGWSGTATHVGVPGVLCTIAAGSSLAANAPSEPVCQ</sequence>
<evidence type="ECO:0000256" key="5">
    <source>
        <dbReference type="ARBA" id="ARBA00023136"/>
    </source>
</evidence>
<keyword evidence="4 6" id="KW-1133">Transmembrane helix</keyword>
<comment type="subcellular location">
    <subcellularLocation>
        <location evidence="1">Membrane</location>
        <topology evidence="1">Single-pass membrane protein</topology>
    </subcellularLocation>
</comment>
<dbReference type="AlphaFoldDB" id="A0A6M4IHR7"/>
<dbReference type="NCBIfam" id="TIGR02532">
    <property type="entry name" value="IV_pilin_GFxxxE"/>
    <property type="match status" value="1"/>
</dbReference>
<dbReference type="GO" id="GO:0015627">
    <property type="term" value="C:type II protein secretion system complex"/>
    <property type="evidence" value="ECO:0007669"/>
    <property type="project" value="InterPro"/>
</dbReference>
<dbReference type="KEGG" id="ggr:HKW67_01795"/>
<evidence type="ECO:0000256" key="1">
    <source>
        <dbReference type="ARBA" id="ARBA00004167"/>
    </source>
</evidence>
<evidence type="ECO:0000256" key="2">
    <source>
        <dbReference type="ARBA" id="ARBA00022481"/>
    </source>
</evidence>
<proteinExistence type="predicted"/>
<feature type="transmembrane region" description="Helical" evidence="6">
    <location>
        <begin position="12"/>
        <end position="32"/>
    </location>
</feature>
<gene>
    <name evidence="7" type="ORF">HKW67_01795</name>
</gene>
<dbReference type="RefSeq" id="WP_171223769.1">
    <property type="nucleotide sequence ID" value="NZ_CP053085.1"/>
</dbReference>
<keyword evidence="3 6" id="KW-0812">Transmembrane</keyword>
<dbReference type="PRINTS" id="PR00885">
    <property type="entry name" value="BCTERIALGSPH"/>
</dbReference>
<dbReference type="Pfam" id="PF07963">
    <property type="entry name" value="N_methyl"/>
    <property type="match status" value="1"/>
</dbReference>
<dbReference type="Gene3D" id="3.30.700.10">
    <property type="entry name" value="Glycoprotein, Type 4 Pilin"/>
    <property type="match status" value="1"/>
</dbReference>
<name>A0A6M4IHR7_9BACT</name>
<dbReference type="InterPro" id="IPR012902">
    <property type="entry name" value="N_methyl_site"/>
</dbReference>
<dbReference type="EMBL" id="CP053085">
    <property type="protein sequence ID" value="QJR34343.1"/>
    <property type="molecule type" value="Genomic_DNA"/>
</dbReference>
<evidence type="ECO:0000256" key="3">
    <source>
        <dbReference type="ARBA" id="ARBA00022692"/>
    </source>
</evidence>
<organism evidence="7 8">
    <name type="scientific">Gemmatimonas groenlandica</name>
    <dbReference type="NCBI Taxonomy" id="2732249"/>
    <lineage>
        <taxon>Bacteria</taxon>
        <taxon>Pseudomonadati</taxon>
        <taxon>Gemmatimonadota</taxon>
        <taxon>Gemmatimonadia</taxon>
        <taxon>Gemmatimonadales</taxon>
        <taxon>Gemmatimonadaceae</taxon>
        <taxon>Gemmatimonas</taxon>
    </lineage>
</organism>
<evidence type="ECO:0000256" key="4">
    <source>
        <dbReference type="ARBA" id="ARBA00022989"/>
    </source>
</evidence>